<dbReference type="AlphaFoldDB" id="H6N750"/>
<dbReference type="EMBL" id="CP003199">
    <property type="protein sequence ID" value="AEW45472.1"/>
    <property type="molecule type" value="Genomic_DNA"/>
</dbReference>
<dbReference type="Proteomes" id="UP000009135">
    <property type="component" value="Chromosome"/>
</dbReference>
<keyword evidence="1" id="KW-0812">Transmembrane</keyword>
<name>H6N750_MYCHN</name>
<feature type="transmembrane region" description="Helical" evidence="1">
    <location>
        <begin position="6"/>
        <end position="25"/>
    </location>
</feature>
<dbReference type="OrthoDB" id="9827614at2"/>
<organism evidence="2 3">
    <name type="scientific">Mycoplasma haemocanis (strain Illinois)</name>
    <dbReference type="NCBI Taxonomy" id="1111676"/>
    <lineage>
        <taxon>Bacteria</taxon>
        <taxon>Bacillati</taxon>
        <taxon>Mycoplasmatota</taxon>
        <taxon>Mollicutes</taxon>
        <taxon>Mycoplasmataceae</taxon>
        <taxon>Mycoplasma</taxon>
    </lineage>
</organism>
<protein>
    <submittedName>
        <fullName evidence="2">Uncharacterized protein</fullName>
    </submittedName>
</protein>
<reference evidence="2 3" key="1">
    <citation type="journal article" date="2012" name="J. Bacteriol.">
        <title>Complete genome sequence of Mycoplasma haemocanis strain Illinois.</title>
        <authorList>
            <person name="do Nascimento N.C."/>
            <person name="Guimaraes A.M."/>
            <person name="Santos A.P."/>
            <person name="Sanmiguel P.J."/>
            <person name="Messick J.B."/>
        </authorList>
    </citation>
    <scope>NUCLEOTIDE SEQUENCE [LARGE SCALE GENOMIC DNA]</scope>
    <source>
        <strain evidence="2 3">Illinois</strain>
    </source>
</reference>
<dbReference type="KEGG" id="mhe:MHC_03060"/>
<keyword evidence="1" id="KW-1133">Transmembrane helix</keyword>
<evidence type="ECO:0000313" key="3">
    <source>
        <dbReference type="Proteomes" id="UP000009135"/>
    </source>
</evidence>
<proteinExistence type="predicted"/>
<accession>H6N750</accession>
<dbReference type="HOGENOM" id="CLU_087258_0_0_14"/>
<sequence length="207" mass="23621">MSLGYLKAVFIAVAGISGAAGMVYVGNKFVIFSLGEVDNDEIILTIKDKLKGRLINRENFSKEWNSRLEKLKLDQTQDLNAELNNIKDKGTGEDLKKWCEDSAIEPYVENSSLVKDTEKYCTYLLKEQISNLITGTGESVWKDAKDRLDRMQDDQISEVMRKVQSDKNLDSWCTEKYETPFTDKNDSLYLDVFKFCKKVENSSPGKN</sequence>
<evidence type="ECO:0000313" key="2">
    <source>
        <dbReference type="EMBL" id="AEW45472.1"/>
    </source>
</evidence>
<keyword evidence="3" id="KW-1185">Reference proteome</keyword>
<keyword evidence="1" id="KW-0472">Membrane</keyword>
<evidence type="ECO:0000256" key="1">
    <source>
        <dbReference type="SAM" id="Phobius"/>
    </source>
</evidence>
<gene>
    <name evidence="2" type="ordered locus">MHC_03060</name>
</gene>
<dbReference type="STRING" id="1111676.MHC_03060"/>